<reference evidence="3" key="1">
    <citation type="submission" date="2012-12" db="EMBL/GenBank/DDBJ databases">
        <authorList>
            <person name="Hellsten U."/>
            <person name="Grimwood J."/>
            <person name="Chapman J.A."/>
            <person name="Shapiro H."/>
            <person name="Aerts A."/>
            <person name="Otillar R.P."/>
            <person name="Terry A.Y."/>
            <person name="Boore J.L."/>
            <person name="Simakov O."/>
            <person name="Marletaz F."/>
            <person name="Cho S.-J."/>
            <person name="Edsinger-Gonzales E."/>
            <person name="Havlak P."/>
            <person name="Kuo D.-H."/>
            <person name="Larsson T."/>
            <person name="Lv J."/>
            <person name="Arendt D."/>
            <person name="Savage R."/>
            <person name="Osoegawa K."/>
            <person name="de Jong P."/>
            <person name="Lindberg D.R."/>
            <person name="Seaver E.C."/>
            <person name="Weisblat D.A."/>
            <person name="Putnam N.H."/>
            <person name="Grigoriev I.V."/>
            <person name="Rokhsar D.S."/>
        </authorList>
    </citation>
    <scope>NUCLEOTIDE SEQUENCE</scope>
    <source>
        <strain evidence="3">I ESC-2004</strain>
    </source>
</reference>
<evidence type="ECO:0000313" key="2">
    <source>
        <dbReference type="EnsemblMetazoa" id="CapteP187502"/>
    </source>
</evidence>
<evidence type="ECO:0000313" key="1">
    <source>
        <dbReference type="EMBL" id="ELT95173.1"/>
    </source>
</evidence>
<organism evidence="1">
    <name type="scientific">Capitella teleta</name>
    <name type="common">Polychaete worm</name>
    <dbReference type="NCBI Taxonomy" id="283909"/>
    <lineage>
        <taxon>Eukaryota</taxon>
        <taxon>Metazoa</taxon>
        <taxon>Spiralia</taxon>
        <taxon>Lophotrochozoa</taxon>
        <taxon>Annelida</taxon>
        <taxon>Polychaeta</taxon>
        <taxon>Sedentaria</taxon>
        <taxon>Scolecida</taxon>
        <taxon>Capitellidae</taxon>
        <taxon>Capitella</taxon>
    </lineage>
</organism>
<protein>
    <submittedName>
        <fullName evidence="1 2">Uncharacterized protein</fullName>
    </submittedName>
</protein>
<reference evidence="1 3" key="2">
    <citation type="journal article" date="2013" name="Nature">
        <title>Insights into bilaterian evolution from three spiralian genomes.</title>
        <authorList>
            <person name="Simakov O."/>
            <person name="Marletaz F."/>
            <person name="Cho S.J."/>
            <person name="Edsinger-Gonzales E."/>
            <person name="Havlak P."/>
            <person name="Hellsten U."/>
            <person name="Kuo D.H."/>
            <person name="Larsson T."/>
            <person name="Lv J."/>
            <person name="Arendt D."/>
            <person name="Savage R."/>
            <person name="Osoegawa K."/>
            <person name="de Jong P."/>
            <person name="Grimwood J."/>
            <person name="Chapman J.A."/>
            <person name="Shapiro H."/>
            <person name="Aerts A."/>
            <person name="Otillar R.P."/>
            <person name="Terry A.Y."/>
            <person name="Boore J.L."/>
            <person name="Grigoriev I.V."/>
            <person name="Lindberg D.R."/>
            <person name="Seaver E.C."/>
            <person name="Weisblat D.A."/>
            <person name="Putnam N.H."/>
            <person name="Rokhsar D.S."/>
        </authorList>
    </citation>
    <scope>NUCLEOTIDE SEQUENCE</scope>
    <source>
        <strain evidence="1 3">I ESC-2004</strain>
    </source>
</reference>
<dbReference type="EnsemblMetazoa" id="CapteT187502">
    <property type="protein sequence ID" value="CapteP187502"/>
    <property type="gene ID" value="CapteG187502"/>
</dbReference>
<dbReference type="Proteomes" id="UP000014760">
    <property type="component" value="Unassembled WGS sequence"/>
</dbReference>
<sequence>MIFQIHFSRDEDKLAEFRKTFYENREKDLENPCDEFMEEDFTAEYNNEIDVNSNFFKTFDYDGKGMFWWVCQPTAEPMEPLDCCSSPILETERGEEWTNISCEKCGFLLEMLWNREFYPSEGVNLYEEKMEIVYKIGQNVLCSPQYSILVENAQTFLCEQIEELDKINL</sequence>
<accession>R7TMS0</accession>
<name>R7TMS0_CAPTE</name>
<keyword evidence="3" id="KW-1185">Reference proteome</keyword>
<dbReference type="EMBL" id="AMQN01011961">
    <property type="status" value="NOT_ANNOTATED_CDS"/>
    <property type="molecule type" value="Genomic_DNA"/>
</dbReference>
<reference evidence="2" key="3">
    <citation type="submission" date="2015-06" db="UniProtKB">
        <authorList>
            <consortium name="EnsemblMetazoa"/>
        </authorList>
    </citation>
    <scope>IDENTIFICATION</scope>
</reference>
<dbReference type="EMBL" id="KB309212">
    <property type="protein sequence ID" value="ELT95173.1"/>
    <property type="molecule type" value="Genomic_DNA"/>
</dbReference>
<dbReference type="AlphaFoldDB" id="R7TMS0"/>
<evidence type="ECO:0000313" key="3">
    <source>
        <dbReference type="Proteomes" id="UP000014760"/>
    </source>
</evidence>
<gene>
    <name evidence="1" type="ORF">CAPTEDRAFT_187502</name>
</gene>
<proteinExistence type="predicted"/>
<dbReference type="HOGENOM" id="CLU_1580000_0_0_1"/>